<comment type="caution">
    <text evidence="8">The sequence shown here is derived from an EMBL/GenBank/DDBJ whole genome shotgun (WGS) entry which is preliminary data.</text>
</comment>
<dbReference type="RefSeq" id="WP_377366870.1">
    <property type="nucleotide sequence ID" value="NZ_JBHTMN010000011.1"/>
</dbReference>
<feature type="transmembrane region" description="Helical" evidence="7">
    <location>
        <begin position="113"/>
        <end position="134"/>
    </location>
</feature>
<dbReference type="PANTHER" id="PTHR43141:SF4">
    <property type="entry name" value="CYTOCHROME BD2 SUBUNIT II"/>
    <property type="match status" value="1"/>
</dbReference>
<evidence type="ECO:0000256" key="7">
    <source>
        <dbReference type="SAM" id="Phobius"/>
    </source>
</evidence>
<feature type="transmembrane region" description="Helical" evidence="7">
    <location>
        <begin position="190"/>
        <end position="213"/>
    </location>
</feature>
<dbReference type="PANTHER" id="PTHR43141">
    <property type="entry name" value="CYTOCHROME BD2 SUBUNIT II"/>
    <property type="match status" value="1"/>
</dbReference>
<comment type="similarity">
    <text evidence="2">Belongs to the cytochrome ubiquinol oxidase subunit 2 family.</text>
</comment>
<evidence type="ECO:0000313" key="8">
    <source>
        <dbReference type="EMBL" id="MFD1383518.1"/>
    </source>
</evidence>
<evidence type="ECO:0000256" key="1">
    <source>
        <dbReference type="ARBA" id="ARBA00004651"/>
    </source>
</evidence>
<gene>
    <name evidence="8" type="ORF">ACFQ45_09080</name>
</gene>
<keyword evidence="4 7" id="KW-0812">Transmembrane</keyword>
<feature type="transmembrane region" description="Helical" evidence="7">
    <location>
        <begin position="257"/>
        <end position="279"/>
    </location>
</feature>
<evidence type="ECO:0000256" key="5">
    <source>
        <dbReference type="ARBA" id="ARBA00022989"/>
    </source>
</evidence>
<sequence length="331" mass="37088">MEINLVIVWALAIIFGLSMYVVSDGFDLGVGMLFLAVRNTQDRETMVRSTSCVWDGSEAWLLLVAVCLVIAFPPTLSILIAAFSVPLIGVFCGLVVRGIAFKLRANNSRFWDVVICISSALVAFLQGTILGALVDGVSVQGGQFTGGFWSWFTWFSILTGVTLMLTYALLGATWLLVTTKGALYSTMRRYAHHLLVWFGYAMTTLTLITPFLNEEQRERWLGLPNFFYMGFVPTLGIMAFVWVYFVIRFSEWQRWPFAITLIMLGTAFFTYITSLWPTLVLPDVSIYEMATGANLEHTLWMVLVLVIAIASYSIWAFKTSLERAKSSTQLG</sequence>
<protein>
    <submittedName>
        <fullName evidence="8">Cytochrome d ubiquinol oxidase subunit II</fullName>
    </submittedName>
</protein>
<keyword evidence="9" id="KW-1185">Reference proteome</keyword>
<comment type="subcellular location">
    <subcellularLocation>
        <location evidence="1">Cell membrane</location>
        <topology evidence="1">Multi-pass membrane protein</topology>
    </subcellularLocation>
</comment>
<accession>A0ABW4B1T8</accession>
<keyword evidence="5 7" id="KW-1133">Transmembrane helix</keyword>
<feature type="transmembrane region" description="Helical" evidence="7">
    <location>
        <begin position="78"/>
        <end position="101"/>
    </location>
</feature>
<feature type="transmembrane region" description="Helical" evidence="7">
    <location>
        <begin position="6"/>
        <end position="37"/>
    </location>
</feature>
<name>A0ABW4B1T8_9GAMM</name>
<evidence type="ECO:0000256" key="4">
    <source>
        <dbReference type="ARBA" id="ARBA00022692"/>
    </source>
</evidence>
<reference evidence="9" key="1">
    <citation type="journal article" date="2019" name="Int. J. Syst. Evol. Microbiol.">
        <title>The Global Catalogue of Microorganisms (GCM) 10K type strain sequencing project: providing services to taxonomists for standard genome sequencing and annotation.</title>
        <authorList>
            <consortium name="The Broad Institute Genomics Platform"/>
            <consortium name="The Broad Institute Genome Sequencing Center for Infectious Disease"/>
            <person name="Wu L."/>
            <person name="Ma J."/>
        </authorList>
    </citation>
    <scope>NUCLEOTIDE SEQUENCE [LARGE SCALE GENOMIC DNA]</scope>
    <source>
        <strain evidence="9">JCM 30774</strain>
    </source>
</reference>
<dbReference type="EMBL" id="JBHTMN010000011">
    <property type="protein sequence ID" value="MFD1383518.1"/>
    <property type="molecule type" value="Genomic_DNA"/>
</dbReference>
<evidence type="ECO:0000256" key="6">
    <source>
        <dbReference type="ARBA" id="ARBA00023136"/>
    </source>
</evidence>
<keyword evidence="6 7" id="KW-0472">Membrane</keyword>
<organism evidence="8 9">
    <name type="scientific">Rhodanobacter aciditrophus</name>
    <dbReference type="NCBI Taxonomy" id="1623218"/>
    <lineage>
        <taxon>Bacteria</taxon>
        <taxon>Pseudomonadati</taxon>
        <taxon>Pseudomonadota</taxon>
        <taxon>Gammaproteobacteria</taxon>
        <taxon>Lysobacterales</taxon>
        <taxon>Rhodanobacteraceae</taxon>
        <taxon>Rhodanobacter</taxon>
    </lineage>
</organism>
<evidence type="ECO:0000256" key="3">
    <source>
        <dbReference type="ARBA" id="ARBA00022475"/>
    </source>
</evidence>
<feature type="transmembrane region" description="Helical" evidence="7">
    <location>
        <begin position="154"/>
        <end position="178"/>
    </location>
</feature>
<evidence type="ECO:0000256" key="2">
    <source>
        <dbReference type="ARBA" id="ARBA00007543"/>
    </source>
</evidence>
<dbReference type="Pfam" id="PF02322">
    <property type="entry name" value="Cyt_bd_oxida_II"/>
    <property type="match status" value="1"/>
</dbReference>
<evidence type="ECO:0000313" key="9">
    <source>
        <dbReference type="Proteomes" id="UP001597059"/>
    </source>
</evidence>
<keyword evidence="3" id="KW-1003">Cell membrane</keyword>
<proteinExistence type="inferred from homology"/>
<feature type="transmembrane region" description="Helical" evidence="7">
    <location>
        <begin position="225"/>
        <end position="245"/>
    </location>
</feature>
<dbReference type="Proteomes" id="UP001597059">
    <property type="component" value="Unassembled WGS sequence"/>
</dbReference>
<dbReference type="InterPro" id="IPR003317">
    <property type="entry name" value="Cyt-d_oxidase_su2"/>
</dbReference>
<feature type="transmembrane region" description="Helical" evidence="7">
    <location>
        <begin position="299"/>
        <end position="317"/>
    </location>
</feature>